<dbReference type="InterPro" id="IPR000873">
    <property type="entry name" value="AMP-dep_synth/lig_dom"/>
</dbReference>
<proteinExistence type="inferred from homology"/>
<evidence type="ECO:0000256" key="2">
    <source>
        <dbReference type="ARBA" id="ARBA00022598"/>
    </source>
</evidence>
<gene>
    <name evidence="7" type="ORF">H0A72_10380</name>
</gene>
<dbReference type="Gene3D" id="3.30.300.30">
    <property type="match status" value="1"/>
</dbReference>
<keyword evidence="3" id="KW-0547">Nucleotide-binding</keyword>
<organism evidence="7 8">
    <name type="scientific">Parapusillimonas granuli</name>
    <dbReference type="NCBI Taxonomy" id="380911"/>
    <lineage>
        <taxon>Bacteria</taxon>
        <taxon>Pseudomonadati</taxon>
        <taxon>Pseudomonadota</taxon>
        <taxon>Betaproteobacteria</taxon>
        <taxon>Burkholderiales</taxon>
        <taxon>Alcaligenaceae</taxon>
        <taxon>Parapusillimonas</taxon>
    </lineage>
</organism>
<dbReference type="Pfam" id="PF00501">
    <property type="entry name" value="AMP-binding"/>
    <property type="match status" value="1"/>
</dbReference>
<evidence type="ECO:0000256" key="3">
    <source>
        <dbReference type="ARBA" id="ARBA00022741"/>
    </source>
</evidence>
<dbReference type="EMBL" id="JACCEM010000005">
    <property type="protein sequence ID" value="NYT49711.1"/>
    <property type="molecule type" value="Genomic_DNA"/>
</dbReference>
<dbReference type="InterPro" id="IPR045851">
    <property type="entry name" value="AMP-bd_C_sf"/>
</dbReference>
<dbReference type="Pfam" id="PF13193">
    <property type="entry name" value="AMP-binding_C"/>
    <property type="match status" value="1"/>
</dbReference>
<dbReference type="PROSITE" id="PS00455">
    <property type="entry name" value="AMP_BINDING"/>
    <property type="match status" value="1"/>
</dbReference>
<evidence type="ECO:0000313" key="8">
    <source>
        <dbReference type="Proteomes" id="UP000559809"/>
    </source>
</evidence>
<keyword evidence="4" id="KW-0067">ATP-binding</keyword>
<dbReference type="GO" id="GO:0016405">
    <property type="term" value="F:CoA-ligase activity"/>
    <property type="evidence" value="ECO:0007669"/>
    <property type="project" value="UniProtKB-ARBA"/>
</dbReference>
<accession>A0A853G4R6</accession>
<dbReference type="PANTHER" id="PTHR43605">
    <property type="entry name" value="ACYL-COENZYME A SYNTHETASE"/>
    <property type="match status" value="1"/>
</dbReference>
<comment type="similarity">
    <text evidence="1">Belongs to the ATP-dependent AMP-binding enzyme family.</text>
</comment>
<dbReference type="FunFam" id="3.30.300.30:FF:000005">
    <property type="entry name" value="Acyl-coenzyme A synthetase ACSM5, mitochondrial"/>
    <property type="match status" value="1"/>
</dbReference>
<dbReference type="InterPro" id="IPR051087">
    <property type="entry name" value="Mitochondrial_ACSM"/>
</dbReference>
<dbReference type="GO" id="GO:0006637">
    <property type="term" value="P:acyl-CoA metabolic process"/>
    <property type="evidence" value="ECO:0007669"/>
    <property type="project" value="TreeGrafter"/>
</dbReference>
<keyword evidence="8" id="KW-1185">Reference proteome</keyword>
<dbReference type="AlphaFoldDB" id="A0A853G4R6"/>
<dbReference type="InterPro" id="IPR042099">
    <property type="entry name" value="ANL_N_sf"/>
</dbReference>
<feature type="domain" description="AMP-dependent synthetase/ligase" evidence="5">
    <location>
        <begin position="28"/>
        <end position="387"/>
    </location>
</feature>
<evidence type="ECO:0000313" key="7">
    <source>
        <dbReference type="EMBL" id="NYT49711.1"/>
    </source>
</evidence>
<comment type="caution">
    <text evidence="7">The sequence shown here is derived from an EMBL/GenBank/DDBJ whole genome shotgun (WGS) entry which is preliminary data.</text>
</comment>
<evidence type="ECO:0000256" key="4">
    <source>
        <dbReference type="ARBA" id="ARBA00022840"/>
    </source>
</evidence>
<dbReference type="GO" id="GO:0004321">
    <property type="term" value="F:fatty-acyl-CoA synthase activity"/>
    <property type="evidence" value="ECO:0007669"/>
    <property type="project" value="TreeGrafter"/>
</dbReference>
<dbReference type="Gene3D" id="3.40.50.12780">
    <property type="entry name" value="N-terminal domain of ligase-like"/>
    <property type="match status" value="1"/>
</dbReference>
<evidence type="ECO:0000256" key="1">
    <source>
        <dbReference type="ARBA" id="ARBA00006432"/>
    </source>
</evidence>
<protein>
    <submittedName>
        <fullName evidence="7">Acyl-CoA synthetase</fullName>
    </submittedName>
</protein>
<dbReference type="GO" id="GO:0006633">
    <property type="term" value="P:fatty acid biosynthetic process"/>
    <property type="evidence" value="ECO:0007669"/>
    <property type="project" value="TreeGrafter"/>
</dbReference>
<name>A0A853G4R6_9BURK</name>
<dbReference type="InterPro" id="IPR025110">
    <property type="entry name" value="AMP-bd_C"/>
</dbReference>
<dbReference type="SUPFAM" id="SSF56801">
    <property type="entry name" value="Acetyl-CoA synthetase-like"/>
    <property type="match status" value="1"/>
</dbReference>
<reference evidence="7 8" key="1">
    <citation type="submission" date="2020-07" db="EMBL/GenBank/DDBJ databases">
        <title>Taxonomic revisions and descriptions of new bacterial species based on genomic comparisons in the high-G+C-content subgroup of the family Alcaligenaceae.</title>
        <authorList>
            <person name="Szabo A."/>
            <person name="Felfoldi T."/>
        </authorList>
    </citation>
    <scope>NUCLEOTIDE SEQUENCE [LARGE SCALE GENOMIC DNA]</scope>
    <source>
        <strain evidence="7 8">LMG 24012</strain>
    </source>
</reference>
<dbReference type="GO" id="GO:0015645">
    <property type="term" value="F:fatty acid ligase activity"/>
    <property type="evidence" value="ECO:0007669"/>
    <property type="project" value="TreeGrafter"/>
</dbReference>
<evidence type="ECO:0000259" key="5">
    <source>
        <dbReference type="Pfam" id="PF00501"/>
    </source>
</evidence>
<keyword evidence="2" id="KW-0436">Ligase</keyword>
<dbReference type="GO" id="GO:0005524">
    <property type="term" value="F:ATP binding"/>
    <property type="evidence" value="ECO:0007669"/>
    <property type="project" value="UniProtKB-KW"/>
</dbReference>
<dbReference type="InterPro" id="IPR020845">
    <property type="entry name" value="AMP-binding_CS"/>
</dbReference>
<dbReference type="PANTHER" id="PTHR43605:SF10">
    <property type="entry name" value="ACYL-COA SYNTHETASE MEDIUM CHAIN FAMILY MEMBER 3"/>
    <property type="match status" value="1"/>
</dbReference>
<dbReference type="RefSeq" id="WP_180155023.1">
    <property type="nucleotide sequence ID" value="NZ_JACCEM010000005.1"/>
</dbReference>
<evidence type="ECO:0000259" key="6">
    <source>
        <dbReference type="Pfam" id="PF13193"/>
    </source>
</evidence>
<dbReference type="Proteomes" id="UP000559809">
    <property type="component" value="Unassembled WGS sequence"/>
</dbReference>
<feature type="domain" description="AMP-binding enzyme C-terminal" evidence="6">
    <location>
        <begin position="437"/>
        <end position="515"/>
    </location>
</feature>
<sequence>MLGKEWGAVVQGKLVVPPTFNFATDVLEPRARATPDHAAIISVGRDGSEDIWSYARVQEAVVRLAGALAERGVEQGDRVLIFMPRTALWLIAMTACHYLGAVPVPSVTQIGVSEVTYRIRRSGARAAISSSELVDRFSEVLDLVPLRLCRGIADGWDSLEEAVATPRDTVAPAVMPAEAPALMYFTSGSSGLPKAVVHAARGVFVRSWQPWHMFDTSMHDVIWTTSDTGWTRAGSCLLYGAWFWGATSLIIEPNLTAQEKVDALARHSVSMYSAVATELRQIISTAAKASLPKLKFTLSAGEAMTVDLSRRWAEFSGAPLLVAFGQTETPQCTITAPDEVPQNGAIGRAMPGNVVAVVDDRDQLCAPGEVGELAVRGDNPGLMLGYWNDGSIEKTFTQDDWHRTGDSARGDADGNLFFIGRTDDIISSSGYRIGPTEVENALMGYPAVKECAVTSAPDALRGEVVKAYIVLHEGHQPSQKLIAGIQEYVKGVIAPYKYPRQIQFLQDLPRTASGKISRRLLREEFG</sequence>